<dbReference type="InParanoid" id="A0A1Y5TZS9"/>
<evidence type="ECO:0000259" key="1">
    <source>
        <dbReference type="Pfam" id="PF05099"/>
    </source>
</evidence>
<dbReference type="Pfam" id="PF05099">
    <property type="entry name" value="TerB"/>
    <property type="match status" value="1"/>
</dbReference>
<dbReference type="InterPro" id="IPR007791">
    <property type="entry name" value="DjlA_N"/>
</dbReference>
<evidence type="ECO:0000313" key="3">
    <source>
        <dbReference type="Proteomes" id="UP000193200"/>
    </source>
</evidence>
<dbReference type="OrthoDB" id="7173212at2"/>
<organism evidence="2 3">
    <name type="scientific">Oceanibacterium hippocampi</name>
    <dbReference type="NCBI Taxonomy" id="745714"/>
    <lineage>
        <taxon>Bacteria</taxon>
        <taxon>Pseudomonadati</taxon>
        <taxon>Pseudomonadota</taxon>
        <taxon>Alphaproteobacteria</taxon>
        <taxon>Sneathiellales</taxon>
        <taxon>Sneathiellaceae</taxon>
        <taxon>Oceanibacterium</taxon>
    </lineage>
</organism>
<dbReference type="CDD" id="cd07177">
    <property type="entry name" value="terB_like"/>
    <property type="match status" value="1"/>
</dbReference>
<dbReference type="Proteomes" id="UP000193200">
    <property type="component" value="Unassembled WGS sequence"/>
</dbReference>
<keyword evidence="3" id="KW-1185">Reference proteome</keyword>
<accession>A0A1Y5TZS9</accession>
<proteinExistence type="predicted"/>
<dbReference type="EMBL" id="FWFR01000008">
    <property type="protein sequence ID" value="SLN77528.1"/>
    <property type="molecule type" value="Genomic_DNA"/>
</dbReference>
<dbReference type="InterPro" id="IPR029024">
    <property type="entry name" value="TerB-like"/>
</dbReference>
<dbReference type="RefSeq" id="WP_085885781.1">
    <property type="nucleotide sequence ID" value="NZ_FWFR01000008.1"/>
</dbReference>
<feature type="domain" description="Co-chaperone DjlA N-terminal" evidence="1">
    <location>
        <begin position="140"/>
        <end position="243"/>
    </location>
</feature>
<sequence>MDLKSLFAGLLSRVQRMPPPPPPPGFYLTGPAVDPPEPIVDIPDDAPRAVVGGVYAITYRDSSGRLSKRTITVHEFIGLGDDVLIAAYCQLRAAKRQFYASRILEFTDLQTGEVIDEPEDILWLFRPDDTSVALRNHGGSLALLVAIGRVDGRLAAKERAVVAEWLVSRAGPGVLDLGRIDRHIARLRPDVETLDLAIESLAAAPREEIAEILKAAERVARADGKVVAEEVAFIRDMNRQLGLAG</sequence>
<reference evidence="2 3" key="1">
    <citation type="submission" date="2017-03" db="EMBL/GenBank/DDBJ databases">
        <authorList>
            <person name="Afonso C.L."/>
            <person name="Miller P.J."/>
            <person name="Scott M.A."/>
            <person name="Spackman E."/>
            <person name="Goraichik I."/>
            <person name="Dimitrov K.M."/>
            <person name="Suarez D.L."/>
            <person name="Swayne D.E."/>
        </authorList>
    </citation>
    <scope>NUCLEOTIDE SEQUENCE [LARGE SCALE GENOMIC DNA]</scope>
    <source>
        <strain evidence="2 3">CECT 7691</strain>
    </source>
</reference>
<protein>
    <submittedName>
        <fullName evidence="2">Tellurite resistance protein TerB</fullName>
    </submittedName>
</protein>
<dbReference type="AlphaFoldDB" id="A0A1Y5TZS9"/>
<gene>
    <name evidence="2" type="ORF">OCH7691_04445</name>
</gene>
<evidence type="ECO:0000313" key="2">
    <source>
        <dbReference type="EMBL" id="SLN77528.1"/>
    </source>
</evidence>
<name>A0A1Y5TZS9_9PROT</name>
<dbReference type="Gene3D" id="1.10.3680.10">
    <property type="entry name" value="TerB-like"/>
    <property type="match status" value="1"/>
</dbReference>
<dbReference type="SUPFAM" id="SSF158682">
    <property type="entry name" value="TerB-like"/>
    <property type="match status" value="1"/>
</dbReference>